<accession>A0A9P6AG46</accession>
<organism evidence="1 2">
    <name type="scientific">Hydnum rufescens UP504</name>
    <dbReference type="NCBI Taxonomy" id="1448309"/>
    <lineage>
        <taxon>Eukaryota</taxon>
        <taxon>Fungi</taxon>
        <taxon>Dikarya</taxon>
        <taxon>Basidiomycota</taxon>
        <taxon>Agaricomycotina</taxon>
        <taxon>Agaricomycetes</taxon>
        <taxon>Cantharellales</taxon>
        <taxon>Hydnaceae</taxon>
        <taxon>Hydnum</taxon>
    </lineage>
</organism>
<gene>
    <name evidence="1" type="ORF">BS47DRAFT_1368208</name>
</gene>
<dbReference type="Proteomes" id="UP000886523">
    <property type="component" value="Unassembled WGS sequence"/>
</dbReference>
<proteinExistence type="predicted"/>
<evidence type="ECO:0000313" key="2">
    <source>
        <dbReference type="Proteomes" id="UP000886523"/>
    </source>
</evidence>
<protein>
    <submittedName>
        <fullName evidence="1">Uncharacterized protein</fullName>
    </submittedName>
</protein>
<comment type="caution">
    <text evidence="1">The sequence shown here is derived from an EMBL/GenBank/DDBJ whole genome shotgun (WGS) entry which is preliminary data.</text>
</comment>
<sequence length="107" mass="12017">MQTSLAQLPGVVAVLEMMEVFLAVDKEGMFLSRILTQTMSGRAANNVFHIYGHNVGTSIVDAPLGFGIYIFWRCGVIELRVRWFFLAEIIPSEKMCLLEHGYSVNYG</sequence>
<dbReference type="EMBL" id="MU129164">
    <property type="protein sequence ID" value="KAF9505265.1"/>
    <property type="molecule type" value="Genomic_DNA"/>
</dbReference>
<name>A0A9P6AG46_9AGAM</name>
<evidence type="ECO:0000313" key="1">
    <source>
        <dbReference type="EMBL" id="KAF9505265.1"/>
    </source>
</evidence>
<dbReference type="AlphaFoldDB" id="A0A9P6AG46"/>
<keyword evidence="2" id="KW-1185">Reference proteome</keyword>
<reference evidence="1" key="1">
    <citation type="journal article" date="2020" name="Nat. Commun.">
        <title>Large-scale genome sequencing of mycorrhizal fungi provides insights into the early evolution of symbiotic traits.</title>
        <authorList>
            <person name="Miyauchi S."/>
            <person name="Kiss E."/>
            <person name="Kuo A."/>
            <person name="Drula E."/>
            <person name="Kohler A."/>
            <person name="Sanchez-Garcia M."/>
            <person name="Morin E."/>
            <person name="Andreopoulos B."/>
            <person name="Barry K.W."/>
            <person name="Bonito G."/>
            <person name="Buee M."/>
            <person name="Carver A."/>
            <person name="Chen C."/>
            <person name="Cichocki N."/>
            <person name="Clum A."/>
            <person name="Culley D."/>
            <person name="Crous P.W."/>
            <person name="Fauchery L."/>
            <person name="Girlanda M."/>
            <person name="Hayes R.D."/>
            <person name="Keri Z."/>
            <person name="LaButti K."/>
            <person name="Lipzen A."/>
            <person name="Lombard V."/>
            <person name="Magnuson J."/>
            <person name="Maillard F."/>
            <person name="Murat C."/>
            <person name="Nolan M."/>
            <person name="Ohm R.A."/>
            <person name="Pangilinan J."/>
            <person name="Pereira M.F."/>
            <person name="Perotto S."/>
            <person name="Peter M."/>
            <person name="Pfister S."/>
            <person name="Riley R."/>
            <person name="Sitrit Y."/>
            <person name="Stielow J.B."/>
            <person name="Szollosi G."/>
            <person name="Zifcakova L."/>
            <person name="Stursova M."/>
            <person name="Spatafora J.W."/>
            <person name="Tedersoo L."/>
            <person name="Vaario L.M."/>
            <person name="Yamada A."/>
            <person name="Yan M."/>
            <person name="Wang P."/>
            <person name="Xu J."/>
            <person name="Bruns T."/>
            <person name="Baldrian P."/>
            <person name="Vilgalys R."/>
            <person name="Dunand C."/>
            <person name="Henrissat B."/>
            <person name="Grigoriev I.V."/>
            <person name="Hibbett D."/>
            <person name="Nagy L.G."/>
            <person name="Martin F.M."/>
        </authorList>
    </citation>
    <scope>NUCLEOTIDE SEQUENCE</scope>
    <source>
        <strain evidence="1">UP504</strain>
    </source>
</reference>